<name>A0A285GQ56_9FIRM</name>
<dbReference type="Proteomes" id="UP000219573">
    <property type="component" value="Unassembled WGS sequence"/>
</dbReference>
<proteinExistence type="predicted"/>
<dbReference type="RefSeq" id="WP_253250711.1">
    <property type="nucleotide sequence ID" value="NZ_OBDZ01000009.1"/>
</dbReference>
<sequence>MVSSYLKLLERRYRDNLDQDAKEFISFAVDGAQFD</sequence>
<evidence type="ECO:0000313" key="1">
    <source>
        <dbReference type="EMBL" id="SNY25605.1"/>
    </source>
</evidence>
<accession>A0A285GQ56</accession>
<gene>
    <name evidence="1" type="ORF">SAMN06265827_109121</name>
</gene>
<dbReference type="AlphaFoldDB" id="A0A285GQ56"/>
<reference evidence="2" key="1">
    <citation type="submission" date="2017-09" db="EMBL/GenBank/DDBJ databases">
        <authorList>
            <person name="Varghese N."/>
            <person name="Submissions S."/>
        </authorList>
    </citation>
    <scope>NUCLEOTIDE SEQUENCE [LARGE SCALE GENOMIC DNA]</scope>
    <source>
        <strain evidence="2">MSL47</strain>
    </source>
</reference>
<keyword evidence="2" id="KW-1185">Reference proteome</keyword>
<organism evidence="1 2">
    <name type="scientific">Orenia metallireducens</name>
    <dbReference type="NCBI Taxonomy" id="1413210"/>
    <lineage>
        <taxon>Bacteria</taxon>
        <taxon>Bacillati</taxon>
        <taxon>Bacillota</taxon>
        <taxon>Clostridia</taxon>
        <taxon>Halanaerobiales</taxon>
        <taxon>Halobacteroidaceae</taxon>
        <taxon>Orenia</taxon>
    </lineage>
</organism>
<protein>
    <submittedName>
        <fullName evidence="1">Uncharacterized protein</fullName>
    </submittedName>
</protein>
<dbReference type="EMBL" id="OBDZ01000009">
    <property type="protein sequence ID" value="SNY25605.1"/>
    <property type="molecule type" value="Genomic_DNA"/>
</dbReference>
<evidence type="ECO:0000313" key="2">
    <source>
        <dbReference type="Proteomes" id="UP000219573"/>
    </source>
</evidence>